<evidence type="ECO:0000256" key="3">
    <source>
        <dbReference type="PROSITE-ProRule" id="PRU00176"/>
    </source>
</evidence>
<dbReference type="CDD" id="cd12398">
    <property type="entry name" value="RRM_CSTF2_RNA15_like"/>
    <property type="match status" value="1"/>
</dbReference>
<evidence type="ECO:0000313" key="6">
    <source>
        <dbReference type="EMBL" id="KAF3334211.1"/>
    </source>
</evidence>
<dbReference type="PROSITE" id="PS50102">
    <property type="entry name" value="RRM"/>
    <property type="match status" value="1"/>
</dbReference>
<dbReference type="Pfam" id="PF14327">
    <property type="entry name" value="CSTF2_hinge"/>
    <property type="match status" value="1"/>
</dbReference>
<dbReference type="Pfam" id="PF14304">
    <property type="entry name" value="CSTF_C"/>
    <property type="match status" value="1"/>
</dbReference>
<dbReference type="Gene3D" id="1.25.40.630">
    <property type="match status" value="1"/>
</dbReference>
<protein>
    <submittedName>
        <fullName evidence="6">Cleavage stimulating factor 64</fullName>
    </submittedName>
</protein>
<dbReference type="FunFam" id="3.30.70.330:FF:000378">
    <property type="entry name" value="Cleavage stimulating factor 64"/>
    <property type="match status" value="1"/>
</dbReference>
<evidence type="ECO:0000256" key="1">
    <source>
        <dbReference type="ARBA" id="ARBA00004123"/>
    </source>
</evidence>
<dbReference type="SUPFAM" id="SSF54928">
    <property type="entry name" value="RNA-binding domain, RBD"/>
    <property type="match status" value="1"/>
</dbReference>
<dbReference type="InterPro" id="IPR026896">
    <property type="entry name" value="CSTF_C"/>
</dbReference>
<reference evidence="6" key="1">
    <citation type="submission" date="2020-01" db="EMBL/GenBank/DDBJ databases">
        <title>Genome sequence of Kobresia littledalei, the first chromosome-level genome in the family Cyperaceae.</title>
        <authorList>
            <person name="Qu G."/>
        </authorList>
    </citation>
    <scope>NUCLEOTIDE SEQUENCE</scope>
    <source>
        <strain evidence="6">C.B.Clarke</strain>
        <tissue evidence="6">Leaf</tissue>
    </source>
</reference>
<feature type="domain" description="RRM" evidence="5">
    <location>
        <begin position="11"/>
        <end position="89"/>
    </location>
</feature>
<dbReference type="EMBL" id="SWLB01000009">
    <property type="protein sequence ID" value="KAF3334211.1"/>
    <property type="molecule type" value="Genomic_DNA"/>
</dbReference>
<dbReference type="PANTHER" id="PTHR45735">
    <property type="entry name" value="CLEAVAGE STIMULATION FACTOR SUBUNIT 2"/>
    <property type="match status" value="1"/>
</dbReference>
<dbReference type="Gene3D" id="3.30.70.330">
    <property type="match status" value="1"/>
</dbReference>
<evidence type="ECO:0000256" key="4">
    <source>
        <dbReference type="SAM" id="MobiDB-lite"/>
    </source>
</evidence>
<dbReference type="GO" id="GO:0005847">
    <property type="term" value="C:mRNA cleavage and polyadenylation specificity factor complex"/>
    <property type="evidence" value="ECO:0007669"/>
    <property type="project" value="TreeGrafter"/>
</dbReference>
<dbReference type="Gene3D" id="1.10.20.70">
    <property type="entry name" value="Transcription termination and cleavage factor, C-terminal domain"/>
    <property type="match status" value="1"/>
</dbReference>
<keyword evidence="2" id="KW-0539">Nucleus</keyword>
<dbReference type="SMART" id="SM00360">
    <property type="entry name" value="RRM"/>
    <property type="match status" value="1"/>
</dbReference>
<dbReference type="InterPro" id="IPR025742">
    <property type="entry name" value="CSTF2_hinge"/>
</dbReference>
<keyword evidence="7" id="KW-1185">Reference proteome</keyword>
<comment type="caution">
    <text evidence="6">The sequence shown here is derived from an EMBL/GenBank/DDBJ whole genome shotgun (WGS) entry which is preliminary data.</text>
</comment>
<evidence type="ECO:0000256" key="2">
    <source>
        <dbReference type="ARBA" id="ARBA00023242"/>
    </source>
</evidence>
<dbReference type="InterPro" id="IPR038192">
    <property type="entry name" value="CSTF_C_sf"/>
</dbReference>
<sequence>MTSTAPQNQNRCVFVGNIPYDATEEQLIQICEEVGPVVSFRLVLDKESGKPKGYGFCEYKDEETALSARRNLQGYEINGRQLRVDFAENGKNADRNRDQGRGGPGVGPNLGTAQHPSGAIPVDLAASQPLGLSAALSAMSALAGAVGGTQSGLANQQGPDQITNYLARMSRHQLLGILSEYKLLAAQNNQMVRQFLQRNPNLSRALFQAEIMLGLVTPQMMQMASSQRHPSHLAQSQMHQQPVSAISMQPRPPPGNPILVTPQNPIPVVQVPVPHQQVPITTLGGPSMLQPVQTHANLAASGGLVPQLQSTVLQQNSRPPFGLANVAHQPAPPAPSISMPQKQMAQPASQIVPPTGQQLTARAETVQSEMKPWSDLTHPSKIRRLDATNNTNGVSAVNTPLAQAASQMSNSTAMQTGKLTQQLTPEAQSALLQQVLSLTPEQLSSLPIEEQQQVLQLQKALSSSSR</sequence>
<dbReference type="Proteomes" id="UP000623129">
    <property type="component" value="Unassembled WGS sequence"/>
</dbReference>
<feature type="region of interest" description="Disordered" evidence="4">
    <location>
        <begin position="90"/>
        <end position="118"/>
    </location>
</feature>
<dbReference type="OrthoDB" id="272703at2759"/>
<accession>A0A833VCQ8</accession>
<proteinExistence type="predicted"/>
<dbReference type="PANTHER" id="PTHR45735:SF2">
    <property type="entry name" value="CLEAVAGE STIMULATION FACTOR SUBUNIT 2"/>
    <property type="match status" value="1"/>
</dbReference>
<dbReference type="InterPro" id="IPR012677">
    <property type="entry name" value="Nucleotide-bd_a/b_plait_sf"/>
</dbReference>
<dbReference type="Pfam" id="PF00076">
    <property type="entry name" value="RRM_1"/>
    <property type="match status" value="1"/>
</dbReference>
<name>A0A833VCQ8_9POAL</name>
<comment type="subcellular location">
    <subcellularLocation>
        <location evidence="1">Nucleus</location>
    </subcellularLocation>
</comment>
<dbReference type="AlphaFoldDB" id="A0A833VCQ8"/>
<gene>
    <name evidence="6" type="ORF">FCM35_KLT20815</name>
</gene>
<keyword evidence="3" id="KW-0694">RNA-binding</keyword>
<feature type="compositionally biased region" description="Basic and acidic residues" evidence="4">
    <location>
        <begin position="90"/>
        <end position="100"/>
    </location>
</feature>
<organism evidence="6 7">
    <name type="scientific">Carex littledalei</name>
    <dbReference type="NCBI Taxonomy" id="544730"/>
    <lineage>
        <taxon>Eukaryota</taxon>
        <taxon>Viridiplantae</taxon>
        <taxon>Streptophyta</taxon>
        <taxon>Embryophyta</taxon>
        <taxon>Tracheophyta</taxon>
        <taxon>Spermatophyta</taxon>
        <taxon>Magnoliopsida</taxon>
        <taxon>Liliopsida</taxon>
        <taxon>Poales</taxon>
        <taxon>Cyperaceae</taxon>
        <taxon>Cyperoideae</taxon>
        <taxon>Cariceae</taxon>
        <taxon>Carex</taxon>
        <taxon>Carex subgen. Euthyceras</taxon>
    </lineage>
</organism>
<dbReference type="InterPro" id="IPR000504">
    <property type="entry name" value="RRM_dom"/>
</dbReference>
<dbReference type="GO" id="GO:0031124">
    <property type="term" value="P:mRNA 3'-end processing"/>
    <property type="evidence" value="ECO:0007669"/>
    <property type="project" value="InterPro"/>
</dbReference>
<dbReference type="GO" id="GO:0003729">
    <property type="term" value="F:mRNA binding"/>
    <property type="evidence" value="ECO:0007669"/>
    <property type="project" value="TreeGrafter"/>
</dbReference>
<evidence type="ECO:0000259" key="5">
    <source>
        <dbReference type="PROSITE" id="PS50102"/>
    </source>
</evidence>
<evidence type="ECO:0000313" key="7">
    <source>
        <dbReference type="Proteomes" id="UP000623129"/>
    </source>
</evidence>
<dbReference type="InterPro" id="IPR035979">
    <property type="entry name" value="RBD_domain_sf"/>
</dbReference>